<dbReference type="Pfam" id="PF10646">
    <property type="entry name" value="Germane"/>
    <property type="match status" value="1"/>
</dbReference>
<dbReference type="KEGG" id="acad:UA74_26530"/>
<dbReference type="InterPro" id="IPR018910">
    <property type="entry name" value="LpqB_C"/>
</dbReference>
<gene>
    <name evidence="3" type="ORF">UA74_26530</name>
</gene>
<dbReference type="EMBL" id="CP016076">
    <property type="protein sequence ID" value="APU17311.1"/>
    <property type="molecule type" value="Genomic_DNA"/>
</dbReference>
<evidence type="ECO:0000313" key="3">
    <source>
        <dbReference type="EMBL" id="APU17311.1"/>
    </source>
</evidence>
<protein>
    <submittedName>
        <fullName evidence="3">Sporulation/spore germination protein</fullName>
    </submittedName>
</protein>
<evidence type="ECO:0000313" key="4">
    <source>
        <dbReference type="Proteomes" id="UP000185511"/>
    </source>
</evidence>
<dbReference type="AlphaFoldDB" id="A0AAC9LGL0"/>
<dbReference type="Pfam" id="PF10647">
    <property type="entry name" value="Gmad1"/>
    <property type="match status" value="1"/>
</dbReference>
<feature type="domain" description="GerMN" evidence="2">
    <location>
        <begin position="209"/>
        <end position="297"/>
    </location>
</feature>
<evidence type="ECO:0000259" key="2">
    <source>
        <dbReference type="SMART" id="SM00909"/>
    </source>
</evidence>
<name>A0AAC9LGL0_9PSEU</name>
<sequence length="586" mass="62868">MNRARTGRVCVAILLGLSITSGCAAIPDSSTPIKLDEVVEGGRTGEPQAPVSSLSATELARSFLSASVDPDDDHRAARLHLTAEAAESWNNEVSIRFLSSNYNAIDAPDQAPSPDSQDTAVVEVSGLEVGVLNEYNAFEPRLQEVEFRLPMRWTDDGWRITEAPPGVIMPLSEFRDHYQPVQLYFFAHDRKGLVPERRYLPPATNSSQPGQIVELLKKGPSPALQGAVIPVLSAGVDTRHAVAENDDGVIEIDLTNLGELTQDGRREMVAGLVFSLQSLRPTPVRVLVEGVDVLRDQTEWHREDFDDLRRAVTPDPDLSSLVVRDGQVQKLTVDGEAVPGPAGEGAYRARSASQSIAGSRLAVVGDDDAGGRDLWVGEYGEELDSVPVEATTLTRPTWRAGASELWTVADGHTVLQVVATGEGGWQASEVSARELLEYGEVTALRFAPDGMRIVAIAGGRLLVGAIVSDGGNPRIGNLRELPLPLNPQATAVSWNSPSGDSLDGDLLVVATDNPDVPVVRLQEDGLDGRTYQPTNLSPPVTEVTAFPGHDVIVADQNGLWTTADVNGYWKQLLRVSGSSVTPSYPG</sequence>
<dbReference type="SUPFAM" id="SSF69322">
    <property type="entry name" value="Tricorn protease domain 2"/>
    <property type="match status" value="1"/>
</dbReference>
<accession>A0AAC9LGL0</accession>
<dbReference type="Proteomes" id="UP000185511">
    <property type="component" value="Chromosome"/>
</dbReference>
<organism evidence="3 4">
    <name type="scientific">Actinoalloteichus fjordicus</name>
    <dbReference type="NCBI Taxonomy" id="1612552"/>
    <lineage>
        <taxon>Bacteria</taxon>
        <taxon>Bacillati</taxon>
        <taxon>Actinomycetota</taxon>
        <taxon>Actinomycetes</taxon>
        <taxon>Pseudonocardiales</taxon>
        <taxon>Pseudonocardiaceae</taxon>
        <taxon>Actinoalloteichus</taxon>
    </lineage>
</organism>
<dbReference type="RefSeq" id="WP_075742685.1">
    <property type="nucleotide sequence ID" value="NZ_CP016076.1"/>
</dbReference>
<feature type="signal peptide" evidence="1">
    <location>
        <begin position="1"/>
        <end position="24"/>
    </location>
</feature>
<keyword evidence="4" id="KW-1185">Reference proteome</keyword>
<dbReference type="Pfam" id="PF25976">
    <property type="entry name" value="LpqB_N"/>
    <property type="match status" value="1"/>
</dbReference>
<proteinExistence type="predicted"/>
<dbReference type="PROSITE" id="PS51257">
    <property type="entry name" value="PROKAR_LIPOPROTEIN"/>
    <property type="match status" value="1"/>
</dbReference>
<dbReference type="InterPro" id="IPR059026">
    <property type="entry name" value="LpqB_N"/>
</dbReference>
<keyword evidence="1" id="KW-0732">Signal</keyword>
<feature type="chain" id="PRO_5042281584" evidence="1">
    <location>
        <begin position="25"/>
        <end position="586"/>
    </location>
</feature>
<evidence type="ECO:0000256" key="1">
    <source>
        <dbReference type="SAM" id="SignalP"/>
    </source>
</evidence>
<dbReference type="SMART" id="SM00909">
    <property type="entry name" value="Germane"/>
    <property type="match status" value="1"/>
</dbReference>
<reference evidence="4" key="1">
    <citation type="submission" date="2016-06" db="EMBL/GenBank/DDBJ databases">
        <title>Complete genome sequence of Actinoalloteichus fjordicus DSM 46855 (=ADI127-17), type strain of the new species Actinoalloteichus fjordicus.</title>
        <authorList>
            <person name="Ruckert C."/>
            <person name="Nouioui I."/>
            <person name="Willmese J."/>
            <person name="van Wezel G."/>
            <person name="Klenk H.-P."/>
            <person name="Kalinowski J."/>
            <person name="Zotchev S.B."/>
        </authorList>
    </citation>
    <scope>NUCLEOTIDE SEQUENCE [LARGE SCALE GENOMIC DNA]</scope>
    <source>
        <strain evidence="4">ADI127-7</strain>
    </source>
</reference>
<dbReference type="InterPro" id="IPR019606">
    <property type="entry name" value="GerMN"/>
</dbReference>